<dbReference type="GO" id="GO:0005634">
    <property type="term" value="C:nucleus"/>
    <property type="evidence" value="ECO:0007669"/>
    <property type="project" value="UniProtKB-SubCell"/>
</dbReference>
<dbReference type="PANTHER" id="PTHR11849">
    <property type="entry name" value="ETS"/>
    <property type="match status" value="1"/>
</dbReference>
<evidence type="ECO:0000313" key="5">
    <source>
        <dbReference type="EMBL" id="KAL3886226.1"/>
    </source>
</evidence>
<dbReference type="InterPro" id="IPR036388">
    <property type="entry name" value="WH-like_DNA-bd_sf"/>
</dbReference>
<organism evidence="5 6">
    <name type="scientific">Sinanodonta woodiana</name>
    <name type="common">Chinese pond mussel</name>
    <name type="synonym">Anodonta woodiana</name>
    <dbReference type="NCBI Taxonomy" id="1069815"/>
    <lineage>
        <taxon>Eukaryota</taxon>
        <taxon>Metazoa</taxon>
        <taxon>Spiralia</taxon>
        <taxon>Lophotrochozoa</taxon>
        <taxon>Mollusca</taxon>
        <taxon>Bivalvia</taxon>
        <taxon>Autobranchia</taxon>
        <taxon>Heteroconchia</taxon>
        <taxon>Palaeoheterodonta</taxon>
        <taxon>Unionida</taxon>
        <taxon>Unionoidea</taxon>
        <taxon>Unionidae</taxon>
        <taxon>Unioninae</taxon>
        <taxon>Sinanodonta</taxon>
    </lineage>
</organism>
<reference evidence="5 6" key="1">
    <citation type="submission" date="2024-11" db="EMBL/GenBank/DDBJ databases">
        <title>Chromosome-level genome assembly of the freshwater bivalve Anodonta woodiana.</title>
        <authorList>
            <person name="Chen X."/>
        </authorList>
    </citation>
    <scope>NUCLEOTIDE SEQUENCE [LARGE SCALE GENOMIC DNA]</scope>
    <source>
        <strain evidence="5">MN2024</strain>
        <tissue evidence="5">Gills</tissue>
    </source>
</reference>
<dbReference type="PRINTS" id="PR00454">
    <property type="entry name" value="ETSDOMAIN"/>
</dbReference>
<gene>
    <name evidence="5" type="ORF">ACJMK2_026233</name>
</gene>
<dbReference type="SUPFAM" id="SSF46785">
    <property type="entry name" value="Winged helix' DNA-binding domain"/>
    <property type="match status" value="1"/>
</dbReference>
<evidence type="ECO:0000256" key="2">
    <source>
        <dbReference type="ARBA" id="ARBA00023125"/>
    </source>
</evidence>
<dbReference type="GO" id="GO:0003677">
    <property type="term" value="F:DNA binding"/>
    <property type="evidence" value="ECO:0007669"/>
    <property type="project" value="UniProtKB-KW"/>
</dbReference>
<evidence type="ECO:0000313" key="6">
    <source>
        <dbReference type="Proteomes" id="UP001634394"/>
    </source>
</evidence>
<evidence type="ECO:0000256" key="3">
    <source>
        <dbReference type="RuleBase" id="RU004019"/>
    </source>
</evidence>
<dbReference type="InterPro" id="IPR036390">
    <property type="entry name" value="WH_DNA-bd_sf"/>
</dbReference>
<comment type="subcellular location">
    <subcellularLocation>
        <location evidence="3">Nucleus</location>
    </subcellularLocation>
</comment>
<dbReference type="PROSITE" id="PS00345">
    <property type="entry name" value="ETS_DOMAIN_1"/>
    <property type="match status" value="1"/>
</dbReference>
<name>A0ABD3XKR3_SINWO</name>
<proteinExistence type="inferred from homology"/>
<dbReference type="SMART" id="SM00413">
    <property type="entry name" value="ETS"/>
    <property type="match status" value="1"/>
</dbReference>
<dbReference type="Proteomes" id="UP001634394">
    <property type="component" value="Unassembled WGS sequence"/>
</dbReference>
<dbReference type="PANTHER" id="PTHR11849:SF289">
    <property type="entry name" value="ETS-LIKE PROTEIN POINTED"/>
    <property type="match status" value="1"/>
</dbReference>
<keyword evidence="2 3" id="KW-0238">DNA-binding</keyword>
<protein>
    <recommendedName>
        <fullName evidence="4">ETS domain-containing protein</fullName>
    </recommendedName>
</protein>
<keyword evidence="6" id="KW-1185">Reference proteome</keyword>
<dbReference type="Pfam" id="PF00178">
    <property type="entry name" value="Ets"/>
    <property type="match status" value="1"/>
</dbReference>
<dbReference type="EMBL" id="JBJQND010000002">
    <property type="protein sequence ID" value="KAL3886226.1"/>
    <property type="molecule type" value="Genomic_DNA"/>
</dbReference>
<feature type="domain" description="ETS" evidence="4">
    <location>
        <begin position="167"/>
        <end position="224"/>
    </location>
</feature>
<accession>A0ABD3XKR3</accession>
<dbReference type="InterPro" id="IPR046328">
    <property type="entry name" value="ETS_fam"/>
</dbReference>
<dbReference type="PROSITE" id="PS50061">
    <property type="entry name" value="ETS_DOMAIN_3"/>
    <property type="match status" value="1"/>
</dbReference>
<keyword evidence="3" id="KW-0539">Nucleus</keyword>
<dbReference type="Gene3D" id="1.10.10.10">
    <property type="entry name" value="Winged helix-like DNA-binding domain superfamily/Winged helix DNA-binding domain"/>
    <property type="match status" value="1"/>
</dbReference>
<sequence length="224" mass="25319">MTFLVGYSHTEQPIVQVPSTQSYLEENGLYQMPEPVQTMGDIQGSFGDVADYHRLENAQPGFPKPAHTEFYPGYHQPVPKNMCTRGQFMPQALQTVPAINYPCSQQDYGGYPQQDWQQPTDLRHNVLTPCPNSFTQVNSPNNMSGQNPDGNRSFPAQAFDFTGSGSLQLWQFLLTLLTDNTCQHFISWTGDGWEFKLLDPNEVACRWGIQKNKSNMNYAKLSRG</sequence>
<evidence type="ECO:0000256" key="1">
    <source>
        <dbReference type="ARBA" id="ARBA00005562"/>
    </source>
</evidence>
<dbReference type="InterPro" id="IPR000418">
    <property type="entry name" value="Ets_dom"/>
</dbReference>
<comment type="caution">
    <text evidence="5">The sequence shown here is derived from an EMBL/GenBank/DDBJ whole genome shotgun (WGS) entry which is preliminary data.</text>
</comment>
<evidence type="ECO:0000259" key="4">
    <source>
        <dbReference type="PROSITE" id="PS50061"/>
    </source>
</evidence>
<comment type="similarity">
    <text evidence="1 3">Belongs to the ETS family.</text>
</comment>
<dbReference type="AlphaFoldDB" id="A0ABD3XKR3"/>